<reference evidence="3 4" key="3">
    <citation type="journal article" date="2019" name="Int. J. Syst. Evol. Microbiol.">
        <title>Anaerobacillus isosaccharinicus sp. nov., an alkaliphilic bacterium which degrades isosaccharinic acid.</title>
        <authorList>
            <person name="Bassil N.M."/>
            <person name="Lloyd J.R."/>
        </authorList>
    </citation>
    <scope>NUCLEOTIDE SEQUENCE [LARGE SCALE GENOMIC DNA]</scope>
    <source>
        <strain evidence="3 4">NB2006</strain>
    </source>
</reference>
<reference evidence="2 4" key="1">
    <citation type="submission" date="2016-10" db="EMBL/GenBank/DDBJ databases">
        <title>Draft genome sequences of four alkaliphilic bacteria belonging to the Anaerobacillus genus.</title>
        <authorList>
            <person name="Bassil N.M."/>
            <person name="Lloyd J.R."/>
        </authorList>
    </citation>
    <scope>NUCLEOTIDE SEQUENCE [LARGE SCALE GENOMIC DNA]</scope>
    <source>
        <strain evidence="2 4">NB2006</strain>
    </source>
</reference>
<evidence type="ECO:0000313" key="3">
    <source>
        <dbReference type="EMBL" id="QOY36121.1"/>
    </source>
</evidence>
<dbReference type="AlphaFoldDB" id="A0A1S2M2P5"/>
<dbReference type="EMBL" id="CP063356">
    <property type="protein sequence ID" value="QOY36121.1"/>
    <property type="molecule type" value="Genomic_DNA"/>
</dbReference>
<evidence type="ECO:0000259" key="1">
    <source>
        <dbReference type="Pfam" id="PF21101"/>
    </source>
</evidence>
<dbReference type="EMBL" id="LQXD01000086">
    <property type="protein sequence ID" value="OIJ18790.1"/>
    <property type="molecule type" value="Genomic_DNA"/>
</dbReference>
<dbReference type="KEGG" id="aia:AWH56_026375"/>
<reference evidence="3 4" key="2">
    <citation type="journal article" date="2017" name="Genome Announc.">
        <title>Draft Genome Sequences of Four Alkaliphilic Bacteria Belonging to the Anaerobacillus Genus.</title>
        <authorList>
            <person name="Bassil N.M."/>
            <person name="Lloyd J.R."/>
        </authorList>
    </citation>
    <scope>NUCLEOTIDE SEQUENCE [LARGE SCALE GENOMIC DNA]</scope>
    <source>
        <strain evidence="3 4">NB2006</strain>
    </source>
</reference>
<dbReference type="RefSeq" id="WP_071317043.1">
    <property type="nucleotide sequence ID" value="NZ_CP063356.2"/>
</dbReference>
<keyword evidence="4" id="KW-1185">Reference proteome</keyword>
<dbReference type="PROSITE" id="PS51257">
    <property type="entry name" value="PROKAR_LIPOPROTEIN"/>
    <property type="match status" value="1"/>
</dbReference>
<dbReference type="OrthoDB" id="2168335at2"/>
<protein>
    <recommendedName>
        <fullName evidence="1">YqgU-like 6-bladed beta-propeller domain-containing protein</fullName>
    </recommendedName>
</protein>
<organism evidence="2 4">
    <name type="scientific">Anaerobacillus isosaccharinicus</name>
    <dbReference type="NCBI Taxonomy" id="1532552"/>
    <lineage>
        <taxon>Bacteria</taxon>
        <taxon>Bacillati</taxon>
        <taxon>Bacillota</taxon>
        <taxon>Bacilli</taxon>
        <taxon>Bacillales</taxon>
        <taxon>Bacillaceae</taxon>
        <taxon>Anaerobacillus</taxon>
    </lineage>
</organism>
<feature type="domain" description="YqgU-like 6-bladed beta-propeller" evidence="1">
    <location>
        <begin position="90"/>
        <end position="353"/>
    </location>
</feature>
<gene>
    <name evidence="3" type="ORF">AWH56_026375</name>
    <name evidence="2" type="ORF">AWH56_10160</name>
</gene>
<name>A0A1S2M2P5_9BACI</name>
<sequence length="373" mass="43813">MRKLYVILILIFLTSCNPPDEVLTGNNVGLHSSNLVGKSGVPPALTKQERLQSIGTNMYSFVSVNEWFDKETILYLTDENGVSIINKFEILTGEEEKFFQIDEPIVRLDANPDKSVFVIEVATINGQKEFYFLNKSGKVLYRLEDSGEELQLYWNPYKENELLIAVLLEDYSIKLLKLNLNTKRLTDFDFEHYYVQWINKNELAFLNWDMFSLSYYAPLYTYDIQKKQKMKLSEEIIAFFTSENYLLTISIEDTATQNSNYTFYDSNTKKILSKLHVPVLNTYSEQWWIPNHEFHENTFYFIKPNKSGDLFNYSEGYTLVSFQMDTGKTKEIVSLDVNYPMKLSPNGRWLLYGYQLEKIVDIKKKEVHSLIYW</sequence>
<evidence type="ECO:0000313" key="4">
    <source>
        <dbReference type="Proteomes" id="UP000180175"/>
    </source>
</evidence>
<dbReference type="InterPro" id="IPR048421">
    <property type="entry name" value="YqgU_beta-prop"/>
</dbReference>
<proteinExistence type="predicted"/>
<evidence type="ECO:0000313" key="2">
    <source>
        <dbReference type="EMBL" id="OIJ18790.1"/>
    </source>
</evidence>
<accession>A0A1S2M2P5</accession>
<dbReference type="Pfam" id="PF21101">
    <property type="entry name" value="YqgU"/>
    <property type="match status" value="1"/>
</dbReference>
<dbReference type="Proteomes" id="UP000180175">
    <property type="component" value="Chromosome"/>
</dbReference>
<dbReference type="SUPFAM" id="SSF69322">
    <property type="entry name" value="Tricorn protease domain 2"/>
    <property type="match status" value="1"/>
</dbReference>
<reference evidence="3" key="4">
    <citation type="submission" date="2020-10" db="EMBL/GenBank/DDBJ databases">
        <authorList>
            <person name="Bassil N.M."/>
            <person name="Lloyd J.R."/>
        </authorList>
    </citation>
    <scope>NUCLEOTIDE SEQUENCE</scope>
    <source>
        <strain evidence="3">NB2006</strain>
    </source>
</reference>